<evidence type="ECO:0000256" key="2">
    <source>
        <dbReference type="ARBA" id="ARBA00023015"/>
    </source>
</evidence>
<evidence type="ECO:0000313" key="8">
    <source>
        <dbReference type="EMBL" id="MFC1400085.1"/>
    </source>
</evidence>
<proteinExistence type="inferred from homology"/>
<reference evidence="8 9" key="1">
    <citation type="submission" date="2024-09" db="EMBL/GenBank/DDBJ databases">
        <authorList>
            <person name="Lee S.D."/>
        </authorList>
    </citation>
    <scope>NUCLEOTIDE SEQUENCE [LARGE SCALE GENOMIC DNA]</scope>
    <source>
        <strain evidence="8 9">N1-5</strain>
    </source>
</reference>
<keyword evidence="4" id="KW-0238">DNA-binding</keyword>
<dbReference type="Gene3D" id="1.10.10.10">
    <property type="entry name" value="Winged helix-like DNA-binding domain superfamily/Winged helix DNA-binding domain"/>
    <property type="match status" value="1"/>
</dbReference>
<dbReference type="EMBL" id="JBHEZZ010000001">
    <property type="protein sequence ID" value="MFC1400085.1"/>
    <property type="molecule type" value="Genomic_DNA"/>
</dbReference>
<dbReference type="RefSeq" id="WP_051724957.1">
    <property type="nucleotide sequence ID" value="NZ_JBHEZZ010000001.1"/>
</dbReference>
<feature type="domain" description="RNA polymerase sigma-70 region 2" evidence="6">
    <location>
        <begin position="21"/>
        <end position="87"/>
    </location>
</feature>
<dbReference type="InterPro" id="IPR036388">
    <property type="entry name" value="WH-like_DNA-bd_sf"/>
</dbReference>
<organism evidence="8 9">
    <name type="scientific">Streptacidiphilus cavernicola</name>
    <dbReference type="NCBI Taxonomy" id="3342716"/>
    <lineage>
        <taxon>Bacteria</taxon>
        <taxon>Bacillati</taxon>
        <taxon>Actinomycetota</taxon>
        <taxon>Actinomycetes</taxon>
        <taxon>Kitasatosporales</taxon>
        <taxon>Streptomycetaceae</taxon>
        <taxon>Streptacidiphilus</taxon>
    </lineage>
</organism>
<dbReference type="NCBIfam" id="TIGR02983">
    <property type="entry name" value="SigE-fam_strep"/>
    <property type="match status" value="1"/>
</dbReference>
<feature type="domain" description="RNA polymerase sigma factor 70 region 4 type 2" evidence="7">
    <location>
        <begin position="116"/>
        <end position="166"/>
    </location>
</feature>
<dbReference type="InterPro" id="IPR013325">
    <property type="entry name" value="RNA_pol_sigma_r2"/>
</dbReference>
<dbReference type="InterPro" id="IPR014325">
    <property type="entry name" value="RNA_pol_sigma-E_actinobac"/>
</dbReference>
<dbReference type="Proteomes" id="UP001592528">
    <property type="component" value="Unassembled WGS sequence"/>
</dbReference>
<dbReference type="SUPFAM" id="SSF88659">
    <property type="entry name" value="Sigma3 and sigma4 domains of RNA polymerase sigma factors"/>
    <property type="match status" value="1"/>
</dbReference>
<evidence type="ECO:0000313" key="9">
    <source>
        <dbReference type="Proteomes" id="UP001592528"/>
    </source>
</evidence>
<dbReference type="PANTHER" id="PTHR43133">
    <property type="entry name" value="RNA POLYMERASE ECF-TYPE SIGMA FACTO"/>
    <property type="match status" value="1"/>
</dbReference>
<keyword evidence="2" id="KW-0805">Transcription regulation</keyword>
<comment type="similarity">
    <text evidence="1">Belongs to the sigma-70 factor family. ECF subfamily.</text>
</comment>
<evidence type="ECO:0000256" key="3">
    <source>
        <dbReference type="ARBA" id="ARBA00023082"/>
    </source>
</evidence>
<evidence type="ECO:0000256" key="1">
    <source>
        <dbReference type="ARBA" id="ARBA00010641"/>
    </source>
</evidence>
<name>A0ABV6UF69_9ACTN</name>
<dbReference type="SUPFAM" id="SSF88946">
    <property type="entry name" value="Sigma2 domain of RNA polymerase sigma factors"/>
    <property type="match status" value="1"/>
</dbReference>
<accession>A0ABV6UF69</accession>
<comment type="caution">
    <text evidence="8">The sequence shown here is derived from an EMBL/GenBank/DDBJ whole genome shotgun (WGS) entry which is preliminary data.</text>
</comment>
<keyword evidence="9" id="KW-1185">Reference proteome</keyword>
<dbReference type="InterPro" id="IPR013324">
    <property type="entry name" value="RNA_pol_sigma_r3/r4-like"/>
</dbReference>
<dbReference type="Pfam" id="PF08281">
    <property type="entry name" value="Sigma70_r4_2"/>
    <property type="match status" value="1"/>
</dbReference>
<dbReference type="CDD" id="cd06171">
    <property type="entry name" value="Sigma70_r4"/>
    <property type="match status" value="1"/>
</dbReference>
<dbReference type="Gene3D" id="1.10.1740.10">
    <property type="match status" value="1"/>
</dbReference>
<gene>
    <name evidence="8" type="ORF">ACEZDJ_02145</name>
</gene>
<evidence type="ECO:0000256" key="5">
    <source>
        <dbReference type="ARBA" id="ARBA00023163"/>
    </source>
</evidence>
<evidence type="ECO:0000256" key="4">
    <source>
        <dbReference type="ARBA" id="ARBA00023125"/>
    </source>
</evidence>
<dbReference type="PANTHER" id="PTHR43133:SF50">
    <property type="entry name" value="ECF RNA POLYMERASE SIGMA FACTOR SIGM"/>
    <property type="match status" value="1"/>
</dbReference>
<keyword evidence="5" id="KW-0804">Transcription</keyword>
<dbReference type="Pfam" id="PF04542">
    <property type="entry name" value="Sigma70_r2"/>
    <property type="match status" value="1"/>
</dbReference>
<dbReference type="InterPro" id="IPR007627">
    <property type="entry name" value="RNA_pol_sigma70_r2"/>
</dbReference>
<dbReference type="InterPro" id="IPR039425">
    <property type="entry name" value="RNA_pol_sigma-70-like"/>
</dbReference>
<keyword evidence="3" id="KW-0731">Sigma factor</keyword>
<evidence type="ECO:0000259" key="7">
    <source>
        <dbReference type="Pfam" id="PF08281"/>
    </source>
</evidence>
<evidence type="ECO:0000259" key="6">
    <source>
        <dbReference type="Pfam" id="PF04542"/>
    </source>
</evidence>
<dbReference type="InterPro" id="IPR013249">
    <property type="entry name" value="RNA_pol_sigma70_r4_t2"/>
</dbReference>
<sequence length="186" mass="20411">MAFGTTTPRNATTDAAFHAFFEERHRELSRLAYLLTGEADAADDLAADALLEVWRHWERVSAADSPAAYARGVVANLCRNRIRKLTRERAGLRGWGTLWRDRESVSGTDVPAVVDVRGALRRLPHRRRACVVLRYAFDLSERETAAALGISVGTVKSQTSRGAAQLAELLAGRPEAQWLVAAGEEG</sequence>
<protein>
    <submittedName>
        <fullName evidence="8">SigE family RNA polymerase sigma factor</fullName>
    </submittedName>
</protein>